<feature type="region of interest" description="Disordered" evidence="1">
    <location>
        <begin position="112"/>
        <end position="169"/>
    </location>
</feature>
<dbReference type="InParanoid" id="A0A401H0D4"/>
<name>A0A401H0D4_9APHY</name>
<comment type="caution">
    <text evidence="2">The sequence shown here is derived from an EMBL/GenBank/DDBJ whole genome shotgun (WGS) entry which is preliminary data.</text>
</comment>
<dbReference type="GeneID" id="38784802"/>
<keyword evidence="3" id="KW-1185">Reference proteome</keyword>
<dbReference type="Proteomes" id="UP000287166">
    <property type="component" value="Unassembled WGS sequence"/>
</dbReference>
<proteinExistence type="predicted"/>
<dbReference type="RefSeq" id="XP_027618798.1">
    <property type="nucleotide sequence ID" value="XM_027762997.1"/>
</dbReference>
<sequence length="333" mass="35974">MDPQALSEPEVSPPFRSVYETSPVAPHVIQRRLVQINLSRRISRESDGTTGRRWTIQGQSWKDGCDQRLGPSGGAHSDYRDRRYVKPLSFLPTVSTIASVLFIEIMSSNDSNNVRHSKPIAIDPHRQPRRRSDSASDSSSSDDSSPSPSSPPPQSGFPGTQPHIIPMSPTTSPILSYFLSGQSPKSASTTFPFRRNVGVPVPEDDEVADNESKATKHGRRASTAWAGGERFAQPPPVSGTQQERAAGLLRRLSLGGTLARPQFPNLKPVSGANGATAASTTQRPSTPPNSPAVDTTPRRPRRANTVNPSAPRPPRAPSPMGERILSGHFDGFN</sequence>
<evidence type="ECO:0000256" key="1">
    <source>
        <dbReference type="SAM" id="MobiDB-lite"/>
    </source>
</evidence>
<dbReference type="EMBL" id="BFAD01000012">
    <property type="protein sequence ID" value="GBE87885.1"/>
    <property type="molecule type" value="Genomic_DNA"/>
</dbReference>
<feature type="compositionally biased region" description="Low complexity" evidence="1">
    <location>
        <begin position="270"/>
        <end position="281"/>
    </location>
</feature>
<feature type="compositionally biased region" description="Basic and acidic residues" evidence="1">
    <location>
        <begin position="123"/>
        <end position="134"/>
    </location>
</feature>
<feature type="region of interest" description="Disordered" evidence="1">
    <location>
        <begin position="186"/>
        <end position="244"/>
    </location>
</feature>
<protein>
    <submittedName>
        <fullName evidence="2">Uncharacterized protein</fullName>
    </submittedName>
</protein>
<gene>
    <name evidence="2" type="ORF">SCP_1201100</name>
</gene>
<accession>A0A401H0D4</accession>
<feature type="compositionally biased region" description="Low complexity" evidence="1">
    <location>
        <begin position="135"/>
        <end position="147"/>
    </location>
</feature>
<reference evidence="2 3" key="1">
    <citation type="journal article" date="2018" name="Sci. Rep.">
        <title>Genome sequence of the cauliflower mushroom Sparassis crispa (Hanabiratake) and its association with beneficial usage.</title>
        <authorList>
            <person name="Kiyama R."/>
            <person name="Furutani Y."/>
            <person name="Kawaguchi K."/>
            <person name="Nakanishi T."/>
        </authorList>
    </citation>
    <scope>NUCLEOTIDE SEQUENCE [LARGE SCALE GENOMIC DNA]</scope>
</reference>
<dbReference type="OrthoDB" id="2554033at2759"/>
<organism evidence="2 3">
    <name type="scientific">Sparassis crispa</name>
    <dbReference type="NCBI Taxonomy" id="139825"/>
    <lineage>
        <taxon>Eukaryota</taxon>
        <taxon>Fungi</taxon>
        <taxon>Dikarya</taxon>
        <taxon>Basidiomycota</taxon>
        <taxon>Agaricomycotina</taxon>
        <taxon>Agaricomycetes</taxon>
        <taxon>Polyporales</taxon>
        <taxon>Sparassidaceae</taxon>
        <taxon>Sparassis</taxon>
    </lineage>
</organism>
<feature type="region of interest" description="Disordered" evidence="1">
    <location>
        <begin position="258"/>
        <end position="333"/>
    </location>
</feature>
<dbReference type="AlphaFoldDB" id="A0A401H0D4"/>
<evidence type="ECO:0000313" key="2">
    <source>
        <dbReference type="EMBL" id="GBE87885.1"/>
    </source>
</evidence>
<evidence type="ECO:0000313" key="3">
    <source>
        <dbReference type="Proteomes" id="UP000287166"/>
    </source>
</evidence>